<evidence type="ECO:0000256" key="1">
    <source>
        <dbReference type="SAM" id="MobiDB-lite"/>
    </source>
</evidence>
<reference evidence="3" key="1">
    <citation type="journal article" date="2017" name="BMC Genomics">
        <title>Gapless genome assembly of Colletotrichum higginsianum reveals chromosome structure and association of transposable elements with secondary metabolite gene clusters.</title>
        <authorList>
            <person name="Dallery J.-F."/>
            <person name="Lapalu N."/>
            <person name="Zampounis A."/>
            <person name="Pigne S."/>
            <person name="Luyten I."/>
            <person name="Amselem J."/>
            <person name="Wittenberg A.H.J."/>
            <person name="Zhou S."/>
            <person name="de Queiroz M.V."/>
            <person name="Robin G.P."/>
            <person name="Auger A."/>
            <person name="Hainaut M."/>
            <person name="Henrissat B."/>
            <person name="Kim K.-T."/>
            <person name="Lee Y.-H."/>
            <person name="Lespinet O."/>
            <person name="Schwartz D.C."/>
            <person name="Thon M.R."/>
            <person name="O'Connell R.J."/>
        </authorList>
    </citation>
    <scope>NUCLEOTIDE SEQUENCE [LARGE SCALE GENOMIC DNA]</scope>
    <source>
        <strain evidence="3">IMI 349063</strain>
    </source>
</reference>
<comment type="caution">
    <text evidence="2">The sequence shown here is derived from an EMBL/GenBank/DDBJ whole genome shotgun (WGS) entry which is preliminary data.</text>
</comment>
<dbReference type="RefSeq" id="XP_018156842.1">
    <property type="nucleotide sequence ID" value="XM_018302064.1"/>
</dbReference>
<dbReference type="Proteomes" id="UP000092177">
    <property type="component" value="Chromosome 5"/>
</dbReference>
<keyword evidence="3" id="KW-1185">Reference proteome</keyword>
<dbReference type="KEGG" id="chig:CH63R_07089"/>
<feature type="compositionally biased region" description="Basic and acidic residues" evidence="1">
    <location>
        <begin position="59"/>
        <end position="74"/>
    </location>
</feature>
<evidence type="ECO:0000313" key="3">
    <source>
        <dbReference type="Proteomes" id="UP000092177"/>
    </source>
</evidence>
<name>A0A1B7Y8J4_COLHI</name>
<gene>
    <name evidence="2" type="ORF">CH63R_07089</name>
</gene>
<proteinExistence type="predicted"/>
<dbReference type="VEuPathDB" id="FungiDB:CH63R_07089"/>
<dbReference type="EMBL" id="LTAN01000005">
    <property type="protein sequence ID" value="OBR08324.1"/>
    <property type="molecule type" value="Genomic_DNA"/>
</dbReference>
<dbReference type="GeneID" id="28866171"/>
<feature type="region of interest" description="Disordered" evidence="1">
    <location>
        <begin position="35"/>
        <end position="81"/>
    </location>
</feature>
<protein>
    <submittedName>
        <fullName evidence="2">Uncharacterized protein</fullName>
    </submittedName>
</protein>
<evidence type="ECO:0000313" key="2">
    <source>
        <dbReference type="EMBL" id="OBR08324.1"/>
    </source>
</evidence>
<sequence length="153" mass="16824">MTHLQRYPNVDLNVAAAGALIDGFRDLIKQADATTASGADRDAALPTTQPGGCEAGFTTRDDNNDARGSRERSADGTGDIGQLERYLRLHLPQAVSERLGDSHVATNDMPEAERERMVRIVQDAQNEVMRSFHSRVRLDSGLERAHGPREDEQ</sequence>
<accession>A0A1B7Y8J4</accession>
<dbReference type="AlphaFoldDB" id="A0A1B7Y8J4"/>
<organism evidence="2 3">
    <name type="scientific">Colletotrichum higginsianum (strain IMI 349063)</name>
    <name type="common">Crucifer anthracnose fungus</name>
    <dbReference type="NCBI Taxonomy" id="759273"/>
    <lineage>
        <taxon>Eukaryota</taxon>
        <taxon>Fungi</taxon>
        <taxon>Dikarya</taxon>
        <taxon>Ascomycota</taxon>
        <taxon>Pezizomycotina</taxon>
        <taxon>Sordariomycetes</taxon>
        <taxon>Hypocreomycetidae</taxon>
        <taxon>Glomerellales</taxon>
        <taxon>Glomerellaceae</taxon>
        <taxon>Colletotrichum</taxon>
        <taxon>Colletotrichum destructivum species complex</taxon>
    </lineage>
</organism>